<evidence type="ECO:0000313" key="2">
    <source>
        <dbReference type="Proteomes" id="UP000190961"/>
    </source>
</evidence>
<gene>
    <name evidence="1" type="ORF">SAMN05660236_1362</name>
</gene>
<evidence type="ECO:0000313" key="1">
    <source>
        <dbReference type="EMBL" id="SKC53591.1"/>
    </source>
</evidence>
<dbReference type="STRING" id="688867.SAMN05660236_1362"/>
<sequence length="181" mass="21915">MMSNTHNESREEYFLRIQQEERMLIKNLFNQYNFNHSLLVTTDPATNAAFDLYFISADTKNVIGEFKRRNILSSRYNNTFLERIKFETLYKAYKAGNYTLFVIEYDDYYFIFDLQYQFFLYDNMPEGLFFSILNATADMYNYSKSNKEKEIRSLELYEAVFIIDKNNFNRVTYKDYLDATR</sequence>
<accession>A0A1T5JQ99</accession>
<dbReference type="RefSeq" id="WP_079685905.1">
    <property type="nucleotide sequence ID" value="NZ_FUZU01000001.1"/>
</dbReference>
<dbReference type="Proteomes" id="UP000190961">
    <property type="component" value="Unassembled WGS sequence"/>
</dbReference>
<organism evidence="1 2">
    <name type="scientific">Ohtaekwangia koreensis</name>
    <dbReference type="NCBI Taxonomy" id="688867"/>
    <lineage>
        <taxon>Bacteria</taxon>
        <taxon>Pseudomonadati</taxon>
        <taxon>Bacteroidota</taxon>
        <taxon>Cytophagia</taxon>
        <taxon>Cytophagales</taxon>
        <taxon>Fulvivirgaceae</taxon>
        <taxon>Ohtaekwangia</taxon>
    </lineage>
</organism>
<protein>
    <submittedName>
        <fullName evidence="1">Uncharacterized protein</fullName>
    </submittedName>
</protein>
<dbReference type="EMBL" id="FUZU01000001">
    <property type="protein sequence ID" value="SKC53591.1"/>
    <property type="molecule type" value="Genomic_DNA"/>
</dbReference>
<keyword evidence="2" id="KW-1185">Reference proteome</keyword>
<name>A0A1T5JQ99_9BACT</name>
<dbReference type="AlphaFoldDB" id="A0A1T5JQ99"/>
<proteinExistence type="predicted"/>
<reference evidence="1 2" key="1">
    <citation type="submission" date="2017-02" db="EMBL/GenBank/DDBJ databases">
        <authorList>
            <person name="Peterson S.W."/>
        </authorList>
    </citation>
    <scope>NUCLEOTIDE SEQUENCE [LARGE SCALE GENOMIC DNA]</scope>
    <source>
        <strain evidence="1 2">DSM 25262</strain>
    </source>
</reference>